<evidence type="ECO:0000313" key="3">
    <source>
        <dbReference type="Proteomes" id="UP001606305"/>
    </source>
</evidence>
<sequence>MNQKFYVAYFAINPYGLDLPVKAMAAARTALENRLGGACQVLAAKAAFEEAGGLHAFWQGIYSPAITRWTAAAHHAMDAAYQVVQPHQASIEDIEHLNAACIYVIAATSYAYTPGEWLDAFTAHFGMSDHCETPHEAVVAGRRWLTVVPGACPIAAADQEIRRRSQPHRPLDPTHESHTQPSINRPRHTVHHRRAQPCF</sequence>
<dbReference type="RefSeq" id="WP_394492134.1">
    <property type="nucleotide sequence ID" value="NZ_JBIGIA010000030.1"/>
</dbReference>
<feature type="compositionally biased region" description="Basic residues" evidence="1">
    <location>
        <begin position="185"/>
        <end position="199"/>
    </location>
</feature>
<feature type="compositionally biased region" description="Basic and acidic residues" evidence="1">
    <location>
        <begin position="159"/>
        <end position="178"/>
    </location>
</feature>
<evidence type="ECO:0000256" key="1">
    <source>
        <dbReference type="SAM" id="MobiDB-lite"/>
    </source>
</evidence>
<dbReference type="Proteomes" id="UP001606305">
    <property type="component" value="Unassembled WGS sequence"/>
</dbReference>
<organism evidence="2 3">
    <name type="scientific">Pelomonas nitida</name>
    <dbReference type="NCBI Taxonomy" id="3299027"/>
    <lineage>
        <taxon>Bacteria</taxon>
        <taxon>Pseudomonadati</taxon>
        <taxon>Pseudomonadota</taxon>
        <taxon>Betaproteobacteria</taxon>
        <taxon>Burkholderiales</taxon>
        <taxon>Sphaerotilaceae</taxon>
        <taxon>Roseateles</taxon>
    </lineage>
</organism>
<feature type="region of interest" description="Disordered" evidence="1">
    <location>
        <begin position="158"/>
        <end position="199"/>
    </location>
</feature>
<protein>
    <submittedName>
        <fullName evidence="2">Uncharacterized protein</fullName>
    </submittedName>
</protein>
<evidence type="ECO:0000313" key="2">
    <source>
        <dbReference type="EMBL" id="MFG6459776.1"/>
    </source>
</evidence>
<reference evidence="2 3" key="1">
    <citation type="submission" date="2024-09" db="EMBL/GenBank/DDBJ databases">
        <title>Novel species of the genus Pelomonas and Roseateles isolated from streams.</title>
        <authorList>
            <person name="Lu H."/>
        </authorList>
    </citation>
    <scope>NUCLEOTIDE SEQUENCE [LARGE SCALE GENOMIC DNA]</scope>
    <source>
        <strain evidence="2 3">BYS96W</strain>
    </source>
</reference>
<dbReference type="EMBL" id="JBIGIA010000030">
    <property type="protein sequence ID" value="MFG6459776.1"/>
    <property type="molecule type" value="Genomic_DNA"/>
</dbReference>
<comment type="caution">
    <text evidence="2">The sequence shown here is derived from an EMBL/GenBank/DDBJ whole genome shotgun (WGS) entry which is preliminary data.</text>
</comment>
<keyword evidence="3" id="KW-1185">Reference proteome</keyword>
<gene>
    <name evidence="2" type="ORF">ACG00X_23360</name>
</gene>
<accession>A0ABW7GD78</accession>
<name>A0ABW7GD78_9BURK</name>
<proteinExistence type="predicted"/>